<feature type="compositionally biased region" description="Gly residues" evidence="1">
    <location>
        <begin position="1390"/>
        <end position="1399"/>
    </location>
</feature>
<evidence type="ECO:0000259" key="2">
    <source>
        <dbReference type="Pfam" id="PF07059"/>
    </source>
</evidence>
<feature type="compositionally biased region" description="Low complexity" evidence="1">
    <location>
        <begin position="555"/>
        <end position="575"/>
    </location>
</feature>
<evidence type="ECO:0000256" key="1">
    <source>
        <dbReference type="SAM" id="MobiDB-lite"/>
    </source>
</evidence>
<accession>A0ABY8U144</accession>
<feature type="region of interest" description="Disordered" evidence="1">
    <location>
        <begin position="1360"/>
        <end position="1399"/>
    </location>
</feature>
<feature type="region of interest" description="Disordered" evidence="1">
    <location>
        <begin position="527"/>
        <end position="637"/>
    </location>
</feature>
<feature type="compositionally biased region" description="Low complexity" evidence="1">
    <location>
        <begin position="1128"/>
        <end position="1153"/>
    </location>
</feature>
<feature type="compositionally biased region" description="Basic residues" evidence="1">
    <location>
        <begin position="1478"/>
        <end position="1487"/>
    </location>
</feature>
<evidence type="ECO:0000313" key="3">
    <source>
        <dbReference type="EMBL" id="WIA14192.1"/>
    </source>
</evidence>
<dbReference type="PANTHER" id="PTHR12136:SF41">
    <property type="entry name" value="PLECKSTRIN HOMOLOGY (PH) AND LIPID-BINDING START DOMAINS-CONTAINING PROTEIN"/>
    <property type="match status" value="1"/>
</dbReference>
<feature type="region of interest" description="Disordered" evidence="1">
    <location>
        <begin position="207"/>
        <end position="243"/>
    </location>
</feature>
<protein>
    <recommendedName>
        <fullName evidence="2">Protein ENHANCED DISEASE RESISTANCE 2 C-terminal domain-containing protein</fullName>
    </recommendedName>
</protein>
<dbReference type="Pfam" id="PF07059">
    <property type="entry name" value="EDR2_C"/>
    <property type="match status" value="1"/>
</dbReference>
<keyword evidence="4" id="KW-1185">Reference proteome</keyword>
<feature type="compositionally biased region" description="Low complexity" evidence="1">
    <location>
        <begin position="933"/>
        <end position="942"/>
    </location>
</feature>
<dbReference type="InterPro" id="IPR009769">
    <property type="entry name" value="EDR2_C"/>
</dbReference>
<organism evidence="3 4">
    <name type="scientific">Tetradesmus obliquus</name>
    <name type="common">Green alga</name>
    <name type="synonym">Acutodesmus obliquus</name>
    <dbReference type="NCBI Taxonomy" id="3088"/>
    <lineage>
        <taxon>Eukaryota</taxon>
        <taxon>Viridiplantae</taxon>
        <taxon>Chlorophyta</taxon>
        <taxon>core chlorophytes</taxon>
        <taxon>Chlorophyceae</taxon>
        <taxon>CS clade</taxon>
        <taxon>Sphaeropleales</taxon>
        <taxon>Scenedesmaceae</taxon>
        <taxon>Tetradesmus</taxon>
    </lineage>
</organism>
<sequence length="1496" mass="156359">MNPAQLDVAEDMLACTAYKATRVADIVCKRRVRLYRDRLLTLHHDSATNSEKVWYLSSSCRLEPEYVDELVPEQRLVRPPGSWSVTTKAFSSGHPIELYCVTIHWPTSWLATRGYTSFTLGFETRQEAAQWHTHVQQHVSSMRLRSGTASKAEPSASASACHSSKPSYDDRAMQWSSGGTTITRKPSQDKGFVAAVLEHWLGSREDKAASLDDTDGSGSAQQYRMPTSPVQIPIPSRPGSAPATMADADAAEYADERAYGQHMRGDDATDASSDGSCSSQDYAPAPNSHEERWVPYRHTNGVAIYHQRQSKCSGLWGDEEGGDAAAGLGVGSEYMASSIVRGSPDECLAVLMDLASNTTILGPASAIELLEDADERQVLRIVVEATGMARRLCAPREVIVERVFKREECGVDGGYTISPREDANGGYSPECLVTCILKVELGGWLGERSWLRPFADALGWVDAYVERMLMAVILVKDEVEQRKFMVQPFSMLTGASRTAAAPESPAGSTAGAATGLQEVTLNGGMAQQQQQQVQWQRSSSKLRQQQQGGILNNTSASSRWQQQQSGSRRQQDGGYSPYGIEQQQYGQQQQMWQGQSMRLAGEQQQLGRGSVGSFKDASRKQLQQQQQAKQKGRLGRMASRIYAMRPKLLRGSSGTSAEQASSAQLPSSLYKESISFNSHITARTADASCSPVTSDAQGHAGFPGLAGAGSAAAAELDLSDPKVLLASAGLPADTQVVQPQYYMGGPQGPAARDATLNSKFWRELHTPGTPAPFKLRGASYLEDRQKVDGGMPQFVLGSVDLVETPGPTQHISRFLPQVRGNQAGYSFVVNLIIPGTPVLSLVAVFINEHHPDILDAPAAAAAAGGSAGASSGQLLQQLDVDGDSDVAGMAARSSASGVSFASSSGLARRSGSSAANGAAGGLQEDDASELEGSEAGRSSAASDYQRPADTSDWQPFDHALHRFLHGDDATRTAMFKLIPHIAEGSWVIKQSVGTVPVILGNKLKTVYYQTDRYIEACCDVTSSSAAAYITGMVRGATKSLVIDLGFVLEGQHSEELPEALLGAFRLNHLDCTTAKKIDTSRELPLLPRPLQHHQLVALQQQAQQQLAAAAAGGIAAAGDASGNLLRPSGNAAVSANGAAGQQEQQQAQGSEQQLDSHHFQALAQRLQQRCRNSLSTVEGSRTMTGHARSRSAASVEELLFSNFLSFSTGGDKGSGGKGCAAAAAAGDGAGPAAGNSSALPHAYGAVSSLSVAATPVGTPPATGNNTPNAAAAAAGSLLGTVHSVSSVGARSGVGVATPTVAAAGVRGHHRTSSNSDCKTPAGAGGAGWPASPPTGSADWSSKLSAAAYISRAHAAALAASAARRSGSQPHHQHSSSSSSNAGGSNAAGSCGWGGGGSGGSKITASEQLRLAKQQQQASAQGFGFRGIWGSGSQGVPSSSGSLSVLSGARQVSAGGGMVGDAGGAAAVAGSGGSPPQQQKRRFSHRRFASLPVNGSA</sequence>
<feature type="region of interest" description="Disordered" evidence="1">
    <location>
        <begin position="1457"/>
        <end position="1496"/>
    </location>
</feature>
<feature type="compositionally biased region" description="Low complexity" evidence="1">
    <location>
        <begin position="270"/>
        <end position="283"/>
    </location>
</feature>
<proteinExistence type="predicted"/>
<name>A0ABY8U144_TETOB</name>
<dbReference type="InterPro" id="IPR045096">
    <property type="entry name" value="EDR2-like"/>
</dbReference>
<feature type="compositionally biased region" description="Low complexity" evidence="1">
    <location>
        <begin position="149"/>
        <end position="160"/>
    </location>
</feature>
<dbReference type="PANTHER" id="PTHR12136">
    <property type="entry name" value="ENHANCED DISEASE RESISTANCE-RELATED"/>
    <property type="match status" value="1"/>
</dbReference>
<feature type="compositionally biased region" description="Polar residues" evidence="1">
    <location>
        <begin position="216"/>
        <end position="230"/>
    </location>
</feature>
<dbReference type="EMBL" id="CP126212">
    <property type="protein sequence ID" value="WIA14192.1"/>
    <property type="molecule type" value="Genomic_DNA"/>
</dbReference>
<feature type="region of interest" description="Disordered" evidence="1">
    <location>
        <begin position="261"/>
        <end position="290"/>
    </location>
</feature>
<reference evidence="3 4" key="1">
    <citation type="submission" date="2023-05" db="EMBL/GenBank/DDBJ databases">
        <title>A 100% complete, gapless, phased diploid assembly of the Scenedesmus obliquus UTEX 3031 genome.</title>
        <authorList>
            <person name="Biondi T.C."/>
            <person name="Hanschen E.R."/>
            <person name="Kwon T."/>
            <person name="Eng W."/>
            <person name="Kruse C.P.S."/>
            <person name="Koehler S.I."/>
            <person name="Kunde Y."/>
            <person name="Gleasner C.D."/>
            <person name="You Mak K.T."/>
            <person name="Polle J."/>
            <person name="Hovde B.T."/>
            <person name="Starkenburg S.R."/>
        </authorList>
    </citation>
    <scope>NUCLEOTIDE SEQUENCE [LARGE SCALE GENOMIC DNA]</scope>
    <source>
        <strain evidence="3 4">DOE0152z</strain>
    </source>
</reference>
<feature type="region of interest" description="Disordered" evidence="1">
    <location>
        <begin position="1127"/>
        <end position="1155"/>
    </location>
</feature>
<feature type="compositionally biased region" description="Low complexity" evidence="1">
    <location>
        <begin position="1374"/>
        <end position="1389"/>
    </location>
</feature>
<feature type="compositionally biased region" description="Acidic residues" evidence="1">
    <location>
        <begin position="923"/>
        <end position="932"/>
    </location>
</feature>
<feature type="domain" description="Protein ENHANCED DISEASE RESISTANCE 2 C-terminal" evidence="2">
    <location>
        <begin position="769"/>
        <end position="1070"/>
    </location>
</feature>
<feature type="region of interest" description="Disordered" evidence="1">
    <location>
        <begin position="145"/>
        <end position="172"/>
    </location>
</feature>
<gene>
    <name evidence="3" type="ORF">OEZ85_002731</name>
</gene>
<feature type="compositionally biased region" description="Low complexity" evidence="1">
    <location>
        <begin position="582"/>
        <end position="595"/>
    </location>
</feature>
<evidence type="ECO:0000313" key="4">
    <source>
        <dbReference type="Proteomes" id="UP001244341"/>
    </source>
</evidence>
<feature type="compositionally biased region" description="Low complexity" evidence="1">
    <location>
        <begin position="620"/>
        <end position="629"/>
    </location>
</feature>
<feature type="compositionally biased region" description="Low complexity" evidence="1">
    <location>
        <begin position="527"/>
        <end position="547"/>
    </location>
</feature>
<feature type="region of interest" description="Disordered" evidence="1">
    <location>
        <begin position="912"/>
        <end position="950"/>
    </location>
</feature>
<dbReference type="Proteomes" id="UP001244341">
    <property type="component" value="Chromosome 5b"/>
</dbReference>
<feature type="region of interest" description="Disordered" evidence="1">
    <location>
        <begin position="1304"/>
        <end position="1339"/>
    </location>
</feature>